<dbReference type="RefSeq" id="WP_185047765.1">
    <property type="nucleotide sequence ID" value="NZ_BAABIX010000013.1"/>
</dbReference>
<sequence>MAELGIRDLGTVLADSHAMRGAPVFVWDATDAGGHEVSGVTRTWGDAMKALLKALGDMPEPGAEGKIRSAWPNPLSRYPAYMYGGVVMRGRRDLRTGALVFEGAGVARA</sequence>
<reference evidence="1 2" key="1">
    <citation type="submission" date="2020-08" db="EMBL/GenBank/DDBJ databases">
        <title>Genomic Encyclopedia of Type Strains, Phase IV (KMG-IV): sequencing the most valuable type-strain genomes for metagenomic binning, comparative biology and taxonomic classification.</title>
        <authorList>
            <person name="Goeker M."/>
        </authorList>
    </citation>
    <scope>NUCLEOTIDE SEQUENCE [LARGE SCALE GENOMIC DNA]</scope>
    <source>
        <strain evidence="1 2">DSM 45615</strain>
    </source>
</reference>
<evidence type="ECO:0000313" key="2">
    <source>
        <dbReference type="Proteomes" id="UP000578449"/>
    </source>
</evidence>
<name>A0A840NTQ7_9ACTN</name>
<evidence type="ECO:0000313" key="1">
    <source>
        <dbReference type="EMBL" id="MBB5130958.1"/>
    </source>
</evidence>
<keyword evidence="2" id="KW-1185">Reference proteome</keyword>
<dbReference type="EMBL" id="JACHGN010000001">
    <property type="protein sequence ID" value="MBB5130958.1"/>
    <property type="molecule type" value="Genomic_DNA"/>
</dbReference>
<comment type="caution">
    <text evidence="1">The sequence shown here is derived from an EMBL/GenBank/DDBJ whole genome shotgun (WGS) entry which is preliminary data.</text>
</comment>
<proteinExistence type="predicted"/>
<accession>A0A840NTQ7</accession>
<organism evidence="1 2">
    <name type="scientific">Thermocatellispora tengchongensis</name>
    <dbReference type="NCBI Taxonomy" id="1073253"/>
    <lineage>
        <taxon>Bacteria</taxon>
        <taxon>Bacillati</taxon>
        <taxon>Actinomycetota</taxon>
        <taxon>Actinomycetes</taxon>
        <taxon>Streptosporangiales</taxon>
        <taxon>Streptosporangiaceae</taxon>
        <taxon>Thermocatellispora</taxon>
    </lineage>
</organism>
<dbReference type="Proteomes" id="UP000578449">
    <property type="component" value="Unassembled WGS sequence"/>
</dbReference>
<gene>
    <name evidence="1" type="ORF">HNP84_000646</name>
</gene>
<dbReference type="AlphaFoldDB" id="A0A840NTQ7"/>
<protein>
    <submittedName>
        <fullName evidence="1">Uncharacterized protein</fullName>
    </submittedName>
</protein>